<dbReference type="InterPro" id="IPR013154">
    <property type="entry name" value="ADH-like_N"/>
</dbReference>
<dbReference type="SMART" id="SM00829">
    <property type="entry name" value="PKS_ER"/>
    <property type="match status" value="1"/>
</dbReference>
<protein>
    <submittedName>
        <fullName evidence="4">Zinc-binding dehydrogenase</fullName>
    </submittedName>
</protein>
<proteinExistence type="predicted"/>
<keyword evidence="1" id="KW-0521">NADP</keyword>
<accession>A0A4D4KTP6</accession>
<dbReference type="Pfam" id="PF00107">
    <property type="entry name" value="ADH_zinc_N"/>
    <property type="match status" value="1"/>
</dbReference>
<dbReference type="Gene3D" id="3.90.180.10">
    <property type="entry name" value="Medium-chain alcohol dehydrogenases, catalytic domain"/>
    <property type="match status" value="1"/>
</dbReference>
<dbReference type="EMBL" id="BJHW01000001">
    <property type="protein sequence ID" value="GDY49940.1"/>
    <property type="molecule type" value="Genomic_DNA"/>
</dbReference>
<dbReference type="Proteomes" id="UP000301309">
    <property type="component" value="Unassembled WGS sequence"/>
</dbReference>
<feature type="domain" description="Enoyl reductase (ER)" evidence="3">
    <location>
        <begin position="6"/>
        <end position="299"/>
    </location>
</feature>
<sequence>MRALTATPAGLELRDALRPPEPPPGHVVVRVTAAPIHPGDLAVLRGTTRVGGLEGTGVVEQAGPGTGGLVPGARVAFFPVPGTWAEWVTVPASLAVPVPEGVSDATAALMLCNPLTASLLLRAIAEAGGGPVVQTAARSSVGTLVSALADGVPLVNLVRNEPGDGAISTSDEDWRDRVRDQIGGGARVVLDAVGGSLTADLAELLMDGGTLITYGLLGSGSTPVEALNLVDRGLTVRGVTIRHWLLRTPEERRADVERAVRIAVDHPELLTVAATYDLAEHAEAVAHVGRPGKRGTVLLTHHEGQS</sequence>
<dbReference type="RefSeq" id="WP_344595733.1">
    <property type="nucleotide sequence ID" value="NZ_BAAASO010000030.1"/>
</dbReference>
<gene>
    <name evidence="4" type="ORF">SVIO_005630</name>
</gene>
<dbReference type="PANTHER" id="PTHR48106">
    <property type="entry name" value="QUINONE OXIDOREDUCTASE PIG3-RELATED"/>
    <property type="match status" value="1"/>
</dbReference>
<dbReference type="InterPro" id="IPR011032">
    <property type="entry name" value="GroES-like_sf"/>
</dbReference>
<dbReference type="AlphaFoldDB" id="A0A4D4KTP6"/>
<dbReference type="GO" id="GO:0070402">
    <property type="term" value="F:NADPH binding"/>
    <property type="evidence" value="ECO:0007669"/>
    <property type="project" value="TreeGrafter"/>
</dbReference>
<dbReference type="GO" id="GO:0016651">
    <property type="term" value="F:oxidoreductase activity, acting on NAD(P)H"/>
    <property type="evidence" value="ECO:0007669"/>
    <property type="project" value="TreeGrafter"/>
</dbReference>
<evidence type="ECO:0000313" key="4">
    <source>
        <dbReference type="EMBL" id="GDY49940.1"/>
    </source>
</evidence>
<dbReference type="Gene3D" id="3.40.50.720">
    <property type="entry name" value="NAD(P)-binding Rossmann-like Domain"/>
    <property type="match status" value="1"/>
</dbReference>
<reference evidence="4 5" key="1">
    <citation type="journal article" date="2020" name="Int. J. Syst. Evol. Microbiol.">
        <title>Reclassification of Streptomyces castelarensis and Streptomyces sporoclivatus as later heterotypic synonyms of Streptomyces antimycoticus.</title>
        <authorList>
            <person name="Komaki H."/>
            <person name="Tamura T."/>
        </authorList>
    </citation>
    <scope>NUCLEOTIDE SEQUENCE [LARGE SCALE GENOMIC DNA]</scope>
    <source>
        <strain evidence="4 5">NBRC 13459</strain>
    </source>
</reference>
<dbReference type="SUPFAM" id="SSF51735">
    <property type="entry name" value="NAD(P)-binding Rossmann-fold domains"/>
    <property type="match status" value="1"/>
</dbReference>
<dbReference type="PANTHER" id="PTHR48106:SF2">
    <property type="entry name" value="ZN2+-BINDING DEHYDROGENASE"/>
    <property type="match status" value="1"/>
</dbReference>
<dbReference type="InterPro" id="IPR013149">
    <property type="entry name" value="ADH-like_C"/>
</dbReference>
<dbReference type="SUPFAM" id="SSF50129">
    <property type="entry name" value="GroES-like"/>
    <property type="match status" value="1"/>
</dbReference>
<keyword evidence="2" id="KW-0560">Oxidoreductase</keyword>
<dbReference type="Pfam" id="PF08240">
    <property type="entry name" value="ADH_N"/>
    <property type="match status" value="1"/>
</dbReference>
<evidence type="ECO:0000259" key="3">
    <source>
        <dbReference type="SMART" id="SM00829"/>
    </source>
</evidence>
<dbReference type="InterPro" id="IPR020843">
    <property type="entry name" value="ER"/>
</dbReference>
<organism evidence="4 5">
    <name type="scientific">Streptomyces violaceusniger</name>
    <dbReference type="NCBI Taxonomy" id="68280"/>
    <lineage>
        <taxon>Bacteria</taxon>
        <taxon>Bacillati</taxon>
        <taxon>Actinomycetota</taxon>
        <taxon>Actinomycetes</taxon>
        <taxon>Kitasatosporales</taxon>
        <taxon>Streptomycetaceae</taxon>
        <taxon>Streptomyces</taxon>
        <taxon>Streptomyces violaceusniger group</taxon>
    </lineage>
</organism>
<keyword evidence="5" id="KW-1185">Reference proteome</keyword>
<evidence type="ECO:0000313" key="5">
    <source>
        <dbReference type="Proteomes" id="UP000301309"/>
    </source>
</evidence>
<evidence type="ECO:0000256" key="1">
    <source>
        <dbReference type="ARBA" id="ARBA00022857"/>
    </source>
</evidence>
<evidence type="ECO:0000256" key="2">
    <source>
        <dbReference type="ARBA" id="ARBA00023002"/>
    </source>
</evidence>
<comment type="caution">
    <text evidence="4">The sequence shown here is derived from an EMBL/GenBank/DDBJ whole genome shotgun (WGS) entry which is preliminary data.</text>
</comment>
<name>A0A4D4KTP6_STRVO</name>
<dbReference type="InterPro" id="IPR036291">
    <property type="entry name" value="NAD(P)-bd_dom_sf"/>
</dbReference>